<dbReference type="InterPro" id="IPR013486">
    <property type="entry name" value="SpoIID/LytB"/>
</dbReference>
<dbReference type="AlphaFoldDB" id="A0A848KK28"/>
<reference evidence="2 3" key="1">
    <citation type="submission" date="2019-05" db="EMBL/GenBank/DDBJ databases">
        <authorList>
            <person name="Lee S.D."/>
        </authorList>
    </citation>
    <scope>NUCLEOTIDE SEQUENCE [LARGE SCALE GENOMIC DNA]</scope>
    <source>
        <strain evidence="2 3">YC2-7</strain>
    </source>
</reference>
<dbReference type="EMBL" id="VCQU01000011">
    <property type="protein sequence ID" value="NMN98619.1"/>
    <property type="molecule type" value="Genomic_DNA"/>
</dbReference>
<dbReference type="Pfam" id="PF08486">
    <property type="entry name" value="SpoIID"/>
    <property type="match status" value="1"/>
</dbReference>
<sequence length="461" mass="48427">MPKPSQGADLMRGIDTRRWFVRGPGGASPGRKKRFVAGRPIRSGWRPTALRYGLYAMAPTLIVTGTLFAVGSNHLVQSTGQVEDIAGRGSGHGRGLGQYGAFDYAKAGWTAEQIVAHYYPDSTLGTFTPGTILVRLQGRDDKPLDVYSDTGMVVAGRQVEAGQAAHLEPSPGGANVVVTDKCGGDVVWQAATDNPWIDPVDLGIDRPASEHLKLCDGDTSYRGALGVATEGNALRTVNSVEMEDYLRGVVPREMEAGWADKGGAEALRAQAIAARSYSAVEKRYDYAQTCDTTDCQVYGGSAGEDPRTDEAVASTSGVVLMKDGAILRAEYSASSDADGTAEDSLAKAPPIVPAAPVVPDTTLTPDETIVPPDVAVAPELPATPRVPVDPSIVVAPGSAIDAKYREVGGLTSTLGAPIGPELPLPKQTGKFRIFTNGAIIWTPDVGAKVVDLSFLREVGVE</sequence>
<dbReference type="Pfam" id="PF08310">
    <property type="entry name" value="LGFP"/>
    <property type="match status" value="1"/>
</dbReference>
<accession>A0A848KK28</accession>
<dbReference type="InterPro" id="IPR013693">
    <property type="entry name" value="SpoIID/LytB_N"/>
</dbReference>
<proteinExistence type="predicted"/>
<dbReference type="GO" id="GO:0030435">
    <property type="term" value="P:sporulation resulting in formation of a cellular spore"/>
    <property type="evidence" value="ECO:0007669"/>
    <property type="project" value="InterPro"/>
</dbReference>
<organism evidence="2 3">
    <name type="scientific">Antrihabitans stalactiti</name>
    <dbReference type="NCBI Taxonomy" id="2584121"/>
    <lineage>
        <taxon>Bacteria</taxon>
        <taxon>Bacillati</taxon>
        <taxon>Actinomycetota</taxon>
        <taxon>Actinomycetes</taxon>
        <taxon>Mycobacteriales</taxon>
        <taxon>Nocardiaceae</taxon>
        <taxon>Antrihabitans</taxon>
    </lineage>
</organism>
<evidence type="ECO:0000313" key="2">
    <source>
        <dbReference type="EMBL" id="NMN98619.1"/>
    </source>
</evidence>
<evidence type="ECO:0000313" key="3">
    <source>
        <dbReference type="Proteomes" id="UP000535543"/>
    </source>
</evidence>
<reference evidence="2 3" key="2">
    <citation type="submission" date="2020-06" db="EMBL/GenBank/DDBJ databases">
        <title>Antribacter stalactiti gen. nov., sp. nov., a new member of the family Nacardiaceae isolated from a cave.</title>
        <authorList>
            <person name="Kim I.S."/>
        </authorList>
    </citation>
    <scope>NUCLEOTIDE SEQUENCE [LARGE SCALE GENOMIC DNA]</scope>
    <source>
        <strain evidence="2 3">YC2-7</strain>
    </source>
</reference>
<comment type="caution">
    <text evidence="2">The sequence shown here is derived from an EMBL/GenBank/DDBJ whole genome shotgun (WGS) entry which is preliminary data.</text>
</comment>
<evidence type="ECO:0000259" key="1">
    <source>
        <dbReference type="Pfam" id="PF08486"/>
    </source>
</evidence>
<feature type="domain" description="Sporulation stage II protein D amidase enhancer LytB N-terminal" evidence="1">
    <location>
        <begin position="232"/>
        <end position="321"/>
    </location>
</feature>
<gene>
    <name evidence="2" type="ORF">FGL95_26645</name>
</gene>
<dbReference type="InterPro" id="IPR013207">
    <property type="entry name" value="LGFP"/>
</dbReference>
<keyword evidence="3" id="KW-1185">Reference proteome</keyword>
<dbReference type="Proteomes" id="UP000535543">
    <property type="component" value="Unassembled WGS sequence"/>
</dbReference>
<dbReference type="NCBIfam" id="TIGR02669">
    <property type="entry name" value="SpoIID_LytB"/>
    <property type="match status" value="1"/>
</dbReference>
<protein>
    <submittedName>
        <fullName evidence="2">SpoIID/LytB domain-containing protein</fullName>
    </submittedName>
</protein>
<name>A0A848KK28_9NOCA</name>